<reference evidence="1" key="1">
    <citation type="submission" date="2024-07" db="EMBL/GenBank/DDBJ databases">
        <title>A survey of Mimosa microsymbionts across Brazilian biomes reveals a high diversity of Paraburkholderia nodulating endemic species, but also that Cupriavidus is common as a symbiont of widespread species.</title>
        <authorList>
            <person name="Rouws L."/>
            <person name="Barauna A."/>
            <person name="Beukes C."/>
            <person name="Rouws J.R.C."/>
            <person name="De Faria S.M."/>
            <person name="Gross E."/>
            <person name="Bueno Dos Reis Junior F."/>
            <person name="Simon M.F."/>
            <person name="Maluk M."/>
            <person name="Odee D.W."/>
            <person name="Kenicer G."/>
            <person name="Young J.P.W."/>
            <person name="Reis V.M."/>
            <person name="Zilli J."/>
            <person name="James E.K."/>
        </authorList>
    </citation>
    <scope>NUCLEOTIDE SEQUENCE</scope>
    <source>
        <strain evidence="1">EG181B</strain>
    </source>
</reference>
<keyword evidence="2" id="KW-1185">Reference proteome</keyword>
<name>A0ACC6UCE9_9BURK</name>
<sequence length="562" mass="58336">MKARFFLLVIAASIILSVSSCGGGNSGSGGPGSTSAGSALTVSVSPSVPPVSASKITTISSSGAEAAPGKTLPMQADGTIPFLVGSDESGNPYLLAIGSTTGVLDAESTVVAMVRVCLDLVQLPSGLTSDQLVQAIHSSSSYQALLSAADKDLAAGNSPLSDTTTVDAAWTVAQDASASIGNTSSGAVAAAQTTTVTLPLPFYLLNGIEPFNRIWLTDLAGNSVNTSNQTFITWQVDTKDPTGKGIDTKSLPPLQTTSAQLIGAYKGSASVTPVNGTSPNFTLVLSQSAKTRQINGITAFVKYMLFTYSSVAGLYPNPDTTRCITAVASSVFNDQFPNFVTQPDGTTAGAYIAKLLPISATGDVVYQKFSTCGLLPSVSQIFGNVIGSIWRRLQFARNLANTVGAVAQTFYYWNESDTFQVCKNNGSIVNCSPINIQIASCKAFADPITTTTISLTIAVTATGPVGSRLVLTNDFVGGPSCSRWTLNQNGECQRMVGQSDTNMLYENSTFGILFFTNPPYTIPSSIGAALYDSTGALVANATSPVMNSCPLPSPCDPTRMRC</sequence>
<proteinExistence type="predicted"/>
<comment type="caution">
    <text evidence="1">The sequence shown here is derived from an EMBL/GenBank/DDBJ whole genome shotgun (WGS) entry which is preliminary data.</text>
</comment>
<accession>A0ACC6UCE9</accession>
<organism evidence="1 2">
    <name type="scientific">Paraburkholderia phymatum</name>
    <dbReference type="NCBI Taxonomy" id="148447"/>
    <lineage>
        <taxon>Bacteria</taxon>
        <taxon>Pseudomonadati</taxon>
        <taxon>Pseudomonadota</taxon>
        <taxon>Betaproteobacteria</taxon>
        <taxon>Burkholderiales</taxon>
        <taxon>Burkholderiaceae</taxon>
        <taxon>Paraburkholderia</taxon>
    </lineage>
</organism>
<evidence type="ECO:0000313" key="1">
    <source>
        <dbReference type="EMBL" id="MEX3937398.1"/>
    </source>
</evidence>
<gene>
    <name evidence="1" type="ORF">AB4Y32_37670</name>
</gene>
<protein>
    <submittedName>
        <fullName evidence="1">Uncharacterized protein</fullName>
    </submittedName>
</protein>
<dbReference type="Proteomes" id="UP001558850">
    <property type="component" value="Unassembled WGS sequence"/>
</dbReference>
<dbReference type="EMBL" id="JBFRCH010000051">
    <property type="protein sequence ID" value="MEX3937398.1"/>
    <property type="molecule type" value="Genomic_DNA"/>
</dbReference>
<evidence type="ECO:0000313" key="2">
    <source>
        <dbReference type="Proteomes" id="UP001558850"/>
    </source>
</evidence>